<dbReference type="EC" id="3.5.1.88" evidence="1"/>
<dbReference type="GO" id="GO:0042586">
    <property type="term" value="F:peptide deformylase activity"/>
    <property type="evidence" value="ECO:0007669"/>
    <property type="project" value="UniProtKB-EC"/>
</dbReference>
<dbReference type="Proteomes" id="UP000003781">
    <property type="component" value="Unassembled WGS sequence"/>
</dbReference>
<dbReference type="NCBIfam" id="TIGR04155">
    <property type="entry name" value="cyano_PEP"/>
    <property type="match status" value="1"/>
</dbReference>
<dbReference type="eggNOG" id="ENOG5032RS3">
    <property type="taxonomic scope" value="Bacteria"/>
</dbReference>
<reference evidence="1 2" key="1">
    <citation type="submission" date="2007-03" db="EMBL/GenBank/DDBJ databases">
        <authorList>
            <person name="Stal L."/>
            <person name="Ferriera S."/>
            <person name="Johnson J."/>
            <person name="Kravitz S."/>
            <person name="Beeson K."/>
            <person name="Sutton G."/>
            <person name="Rogers Y.-H."/>
            <person name="Friedman R."/>
            <person name="Frazier M."/>
            <person name="Venter J.C."/>
        </authorList>
    </citation>
    <scope>NUCLEOTIDE SEQUENCE [LARGE SCALE GENOMIC DNA]</scope>
    <source>
        <strain evidence="1 2">CCY0110</strain>
    </source>
</reference>
<dbReference type="EMBL" id="AAXW01000101">
    <property type="protein sequence ID" value="EAZ88163.1"/>
    <property type="molecule type" value="Genomic_DNA"/>
</dbReference>
<proteinExistence type="predicted"/>
<protein>
    <submittedName>
        <fullName evidence="1">Peptide deformylase</fullName>
        <ecNumber evidence="1">3.5.1.88</ecNumber>
    </submittedName>
</protein>
<dbReference type="NCBIfam" id="NF038121">
    <property type="entry name" value="PEP_CTERM_LEVG"/>
    <property type="match status" value="1"/>
</dbReference>
<dbReference type="OrthoDB" id="453137at2"/>
<name>A3IZD0_9CHRO</name>
<keyword evidence="1" id="KW-0378">Hydrolase</keyword>
<evidence type="ECO:0000313" key="2">
    <source>
        <dbReference type="Proteomes" id="UP000003781"/>
    </source>
</evidence>
<dbReference type="AlphaFoldDB" id="A3IZD0"/>
<comment type="caution">
    <text evidence="1">The sequence shown here is derived from an EMBL/GenBank/DDBJ whole genome shotgun (WGS) entry which is preliminary data.</text>
</comment>
<organism evidence="1 2">
    <name type="scientific">Crocosphaera chwakensis CCY0110</name>
    <dbReference type="NCBI Taxonomy" id="391612"/>
    <lineage>
        <taxon>Bacteria</taxon>
        <taxon>Bacillati</taxon>
        <taxon>Cyanobacteriota</taxon>
        <taxon>Cyanophyceae</taxon>
        <taxon>Oscillatoriophycideae</taxon>
        <taxon>Chroococcales</taxon>
        <taxon>Aphanothecaceae</taxon>
        <taxon>Crocosphaera</taxon>
        <taxon>Crocosphaera chwakensis</taxon>
    </lineage>
</organism>
<gene>
    <name evidence="1" type="primary">def</name>
    <name evidence="1" type="ORF">CY0110_07019</name>
</gene>
<keyword evidence="2" id="KW-1185">Reference proteome</keyword>
<sequence>MSLHKQLLSQYLLPLAVTGVTTIGVNTVFVSQVSAQVSLVPQQEGEIFLNNGLGDFNGSNFSCLDGNSSPTCINLTTSTAGLISSVVSLSDNSSGEQSRLFVDNLLTASSYGGGVVSFGAGDRGTNPSGYWFRPSEVNEENGQLEVGTFRFEFAQIIPELTVHYFDTERNGETGVDDGTNSFGVTGVNAGATLLSGFNPVPAGPDSNIRKQTWGNVSFITLTLGFDKPNSTGDGVDFQLETPPNSGNPAAVPEPLTILGAGAAMGFGGFFKKKLAKSSNKENKA</sequence>
<evidence type="ECO:0000313" key="1">
    <source>
        <dbReference type="EMBL" id="EAZ88163.1"/>
    </source>
</evidence>
<dbReference type="RefSeq" id="WP_008278747.1">
    <property type="nucleotide sequence ID" value="NZ_AAXW01000101.1"/>
</dbReference>
<dbReference type="InterPro" id="IPR026374">
    <property type="entry name" value="Cyano_PEP"/>
</dbReference>
<accession>A3IZD0</accession>